<feature type="domain" description="EAL" evidence="4">
    <location>
        <begin position="555"/>
        <end position="809"/>
    </location>
</feature>
<dbReference type="InterPro" id="IPR000014">
    <property type="entry name" value="PAS"/>
</dbReference>
<evidence type="ECO:0000259" key="3">
    <source>
        <dbReference type="PROSITE" id="PS50113"/>
    </source>
</evidence>
<comment type="caution">
    <text evidence="6">The sequence shown here is derived from an EMBL/GenBank/DDBJ whole genome shotgun (WGS) entry which is preliminary data.</text>
</comment>
<dbReference type="eggNOG" id="COG5001">
    <property type="taxonomic scope" value="Bacteria"/>
</dbReference>
<dbReference type="SUPFAM" id="SSF55785">
    <property type="entry name" value="PYP-like sensor domain (PAS domain)"/>
    <property type="match status" value="2"/>
</dbReference>
<evidence type="ECO:0000256" key="1">
    <source>
        <dbReference type="ARBA" id="ARBA00015125"/>
    </source>
</evidence>
<dbReference type="InterPro" id="IPR035919">
    <property type="entry name" value="EAL_sf"/>
</dbReference>
<dbReference type="Gene3D" id="2.10.70.100">
    <property type="match status" value="1"/>
</dbReference>
<accession>B7WQV6</accession>
<sequence length="809" mass="89356">MRSLHDALGTQAHGFVEGFYRHLLSFPEMRALLPDDEALHRLKTLQMRYFLRLTKGTYDEAYGDERQHVGLAHARIGLSPGWYLGAYSHYLTELLPRITRLPGLTPEQRNDAIQALIKVVLLDIGLAIDSYIAHRDTLIAELRDYGAAFAHLPHGTLVVTDELNVVFANQAFAQLAGQTPMALAKGDPLPAFMDVGSLPALVKQALQHQHARGRSQLHFHAQALAIPVSITVHSLQQPDSQGQSRLLITVEDLRKQEQLTRDLLNAQEVANIGTWLSYFDGKPSLTPKAARILGWAADQPFEYADLLGCVHAEDRAFADAQWKKGLATGHYAFEMRIQDGTSVRWVDALGTIERDATGKPIRGYGTLLDITERKRTERRMEKLAFFDALTGLPNRFHGIDLAQRLLDIAGQRGQQATVLFVDLDRFKEINDSQGHVVGDDLLAEVARRCERMLGGDGVVARLGGDEFMFVRALTEGNDTMALAHEVCATLSSPLRVDDLCFEVRASVGVALYPSHGHSVDELLQRADIAMYQAKTQGGGNCQLYDAQMGHRLQRRIALGAKLEEALAQSRLELHFQPKIALDSNTLYGVEALARWHDEEWGWVSPAEFISVAEERGLIIALGDWSLDAAARQWRAWSSAGIAQPPVIAVNVSAAQMMSDSFSERALAIMRAHGVSPRCIELEITESALMHDPAKAKRVASQLVEQGFTLSIDDFGTGYSSLARLQSFPVSRLKIDMSFVRGMLSEPGSLAIVTAVIGLAHALKLRTVAEGVETQSQLDKLRDLHCDEVQGYLFSKAVPAAELARDWLTL</sequence>
<evidence type="ECO:0000256" key="2">
    <source>
        <dbReference type="ARBA" id="ARBA00029839"/>
    </source>
</evidence>
<evidence type="ECO:0000313" key="7">
    <source>
        <dbReference type="Proteomes" id="UP000003039"/>
    </source>
</evidence>
<dbReference type="CDD" id="cd01948">
    <property type="entry name" value="EAL"/>
    <property type="match status" value="1"/>
</dbReference>
<dbReference type="eggNOG" id="COG2202">
    <property type="taxonomic scope" value="Bacteria"/>
</dbReference>
<dbReference type="Pfam" id="PF11563">
    <property type="entry name" value="Protoglobin"/>
    <property type="match status" value="1"/>
</dbReference>
<feature type="domain" description="PAC" evidence="3">
    <location>
        <begin position="329"/>
        <end position="382"/>
    </location>
</feature>
<proteinExistence type="predicted"/>
<dbReference type="InterPro" id="IPR044398">
    <property type="entry name" value="Globin-sensor_dom"/>
</dbReference>
<dbReference type="Pfam" id="PF00990">
    <property type="entry name" value="GGDEF"/>
    <property type="match status" value="1"/>
</dbReference>
<dbReference type="SUPFAM" id="SSF141868">
    <property type="entry name" value="EAL domain-like"/>
    <property type="match status" value="1"/>
</dbReference>
<dbReference type="PROSITE" id="PS50883">
    <property type="entry name" value="EAL"/>
    <property type="match status" value="1"/>
</dbReference>
<dbReference type="SMART" id="SM00091">
    <property type="entry name" value="PAS"/>
    <property type="match status" value="2"/>
</dbReference>
<dbReference type="InterPro" id="IPR035965">
    <property type="entry name" value="PAS-like_dom_sf"/>
</dbReference>
<feature type="domain" description="GGDEF" evidence="5">
    <location>
        <begin position="414"/>
        <end position="546"/>
    </location>
</feature>
<dbReference type="Proteomes" id="UP000003039">
    <property type="component" value="Unassembled WGS sequence"/>
</dbReference>
<reference evidence="6 7" key="1">
    <citation type="journal article" date="2004" name="Appl. Environ. Microbiol.">
        <title>Mineralization of individual congeners of linear alkylbenzenesulfonate by defined pairs of heterotrophic bacteria.</title>
        <authorList>
            <person name="Schleheck D."/>
            <person name="Knepper T.P."/>
            <person name="Fischer K."/>
            <person name="Cook A.M."/>
        </authorList>
    </citation>
    <scope>NUCLEOTIDE SEQUENCE [LARGE SCALE GENOMIC DNA]</scope>
    <source>
        <strain evidence="7">DSM 14576 / KF-1</strain>
    </source>
</reference>
<dbReference type="GO" id="GO:0020037">
    <property type="term" value="F:heme binding"/>
    <property type="evidence" value="ECO:0007669"/>
    <property type="project" value="InterPro"/>
</dbReference>
<dbReference type="Pfam" id="PF13188">
    <property type="entry name" value="PAS_8"/>
    <property type="match status" value="1"/>
</dbReference>
<dbReference type="PANTHER" id="PTHR44757">
    <property type="entry name" value="DIGUANYLATE CYCLASE DGCP"/>
    <property type="match status" value="1"/>
</dbReference>
<dbReference type="Gene3D" id="3.30.70.270">
    <property type="match status" value="1"/>
</dbReference>
<evidence type="ECO:0000259" key="4">
    <source>
        <dbReference type="PROSITE" id="PS50883"/>
    </source>
</evidence>
<organism evidence="6 7">
    <name type="scientific">Comamonas testosteroni (strain DSM 14576 / KF-1)</name>
    <name type="common">Pseudomonas testosteroni</name>
    <dbReference type="NCBI Taxonomy" id="399795"/>
    <lineage>
        <taxon>Bacteria</taxon>
        <taxon>Pseudomonadati</taxon>
        <taxon>Pseudomonadota</taxon>
        <taxon>Betaproteobacteria</taxon>
        <taxon>Burkholderiales</taxon>
        <taxon>Comamonadaceae</taxon>
        <taxon>Comamonas</taxon>
    </lineage>
</organism>
<dbReference type="Gene3D" id="1.10.490.10">
    <property type="entry name" value="Globins"/>
    <property type="match status" value="1"/>
</dbReference>
<dbReference type="InterPro" id="IPR001633">
    <property type="entry name" value="EAL_dom"/>
</dbReference>
<dbReference type="GO" id="GO:0019825">
    <property type="term" value="F:oxygen binding"/>
    <property type="evidence" value="ECO:0007669"/>
    <property type="project" value="InterPro"/>
</dbReference>
<dbReference type="EMBL" id="AAUJ02000001">
    <property type="protein sequence ID" value="EED67101.1"/>
    <property type="molecule type" value="Genomic_DNA"/>
</dbReference>
<evidence type="ECO:0000259" key="5">
    <source>
        <dbReference type="PROSITE" id="PS50887"/>
    </source>
</evidence>
<dbReference type="SMART" id="SM00052">
    <property type="entry name" value="EAL"/>
    <property type="match status" value="1"/>
</dbReference>
<dbReference type="SUPFAM" id="SSF46458">
    <property type="entry name" value="Globin-like"/>
    <property type="match status" value="1"/>
</dbReference>
<dbReference type="InterPro" id="IPR013655">
    <property type="entry name" value="PAS_fold_3"/>
</dbReference>
<dbReference type="InterPro" id="IPR000160">
    <property type="entry name" value="GGDEF_dom"/>
</dbReference>
<dbReference type="Gene3D" id="3.30.450.20">
    <property type="entry name" value="PAS domain"/>
    <property type="match status" value="2"/>
</dbReference>
<dbReference type="PANTHER" id="PTHR44757:SF2">
    <property type="entry name" value="BIOFILM ARCHITECTURE MAINTENANCE PROTEIN MBAA"/>
    <property type="match status" value="1"/>
</dbReference>
<dbReference type="SMART" id="SM00086">
    <property type="entry name" value="PAC"/>
    <property type="match status" value="1"/>
</dbReference>
<dbReference type="NCBIfam" id="TIGR00254">
    <property type="entry name" value="GGDEF"/>
    <property type="match status" value="1"/>
</dbReference>
<name>B7WQV6_COMTK</name>
<gene>
    <name evidence="6" type="ORF">CtesDRAFT_PD2047</name>
</gene>
<dbReference type="InterPro" id="IPR001610">
    <property type="entry name" value="PAC"/>
</dbReference>
<dbReference type="PROSITE" id="PS50113">
    <property type="entry name" value="PAC"/>
    <property type="match status" value="1"/>
</dbReference>
<dbReference type="InterPro" id="IPR000700">
    <property type="entry name" value="PAS-assoc_C"/>
</dbReference>
<dbReference type="PROSITE" id="PS50887">
    <property type="entry name" value="GGDEF"/>
    <property type="match status" value="1"/>
</dbReference>
<dbReference type="Gene3D" id="3.20.20.450">
    <property type="entry name" value="EAL domain"/>
    <property type="match status" value="1"/>
</dbReference>
<dbReference type="Pfam" id="PF08447">
    <property type="entry name" value="PAS_3"/>
    <property type="match status" value="1"/>
</dbReference>
<dbReference type="SMART" id="SM00267">
    <property type="entry name" value="GGDEF"/>
    <property type="match status" value="1"/>
</dbReference>
<dbReference type="InterPro" id="IPR009050">
    <property type="entry name" value="Globin-like_sf"/>
</dbReference>
<protein>
    <recommendedName>
        <fullName evidence="1">Diguanylate cyclase DosC</fullName>
    </recommendedName>
    <alternativeName>
        <fullName evidence="2">Direct oxygen-sensing cyclase</fullName>
    </alternativeName>
</protein>
<dbReference type="SUPFAM" id="SSF55073">
    <property type="entry name" value="Nucleotide cyclase"/>
    <property type="match status" value="1"/>
</dbReference>
<dbReference type="Pfam" id="PF00563">
    <property type="entry name" value="EAL"/>
    <property type="match status" value="1"/>
</dbReference>
<dbReference type="InterPro" id="IPR052155">
    <property type="entry name" value="Biofilm_reg_signaling"/>
</dbReference>
<dbReference type="CDD" id="cd01949">
    <property type="entry name" value="GGDEF"/>
    <property type="match status" value="1"/>
</dbReference>
<evidence type="ECO:0000313" key="6">
    <source>
        <dbReference type="EMBL" id="EED67101.1"/>
    </source>
</evidence>
<dbReference type="InterPro" id="IPR029787">
    <property type="entry name" value="Nucleotide_cyclase"/>
</dbReference>
<dbReference type="AlphaFoldDB" id="B7WQV6"/>
<dbReference type="InterPro" id="IPR012292">
    <property type="entry name" value="Globin/Proto"/>
</dbReference>
<dbReference type="InterPro" id="IPR043128">
    <property type="entry name" value="Rev_trsase/Diguanyl_cyclase"/>
</dbReference>